<comment type="caution">
    <text evidence="4">The sequence shown here is derived from an EMBL/GenBank/DDBJ whole genome shotgun (WGS) entry which is preliminary data.</text>
</comment>
<proteinExistence type="inferred from homology"/>
<evidence type="ECO:0000313" key="5">
    <source>
        <dbReference type="Proteomes" id="UP000314294"/>
    </source>
</evidence>
<reference evidence="4 5" key="1">
    <citation type="submission" date="2019-03" db="EMBL/GenBank/DDBJ databases">
        <title>First draft genome of Liparis tanakae, snailfish: a comprehensive survey of snailfish specific genes.</title>
        <authorList>
            <person name="Kim W."/>
            <person name="Song I."/>
            <person name="Jeong J.-H."/>
            <person name="Kim D."/>
            <person name="Kim S."/>
            <person name="Ryu S."/>
            <person name="Song J.Y."/>
            <person name="Lee S.K."/>
        </authorList>
    </citation>
    <scope>NUCLEOTIDE SEQUENCE [LARGE SCALE GENOMIC DNA]</scope>
    <source>
        <tissue evidence="4">Muscle</tissue>
    </source>
</reference>
<dbReference type="EMBL" id="SRLO01000333">
    <property type="protein sequence ID" value="TNN60446.1"/>
    <property type="molecule type" value="Genomic_DNA"/>
</dbReference>
<dbReference type="InterPro" id="IPR017920">
    <property type="entry name" value="COMM"/>
</dbReference>
<dbReference type="OrthoDB" id="10251426at2759"/>
<organism evidence="4 5">
    <name type="scientific">Liparis tanakae</name>
    <name type="common">Tanaka's snailfish</name>
    <dbReference type="NCBI Taxonomy" id="230148"/>
    <lineage>
        <taxon>Eukaryota</taxon>
        <taxon>Metazoa</taxon>
        <taxon>Chordata</taxon>
        <taxon>Craniata</taxon>
        <taxon>Vertebrata</taxon>
        <taxon>Euteleostomi</taxon>
        <taxon>Actinopterygii</taxon>
        <taxon>Neopterygii</taxon>
        <taxon>Teleostei</taxon>
        <taxon>Neoteleostei</taxon>
        <taxon>Acanthomorphata</taxon>
        <taxon>Eupercaria</taxon>
        <taxon>Perciformes</taxon>
        <taxon>Cottioidei</taxon>
        <taxon>Cottales</taxon>
        <taxon>Liparidae</taxon>
        <taxon>Liparis</taxon>
    </lineage>
</organism>
<dbReference type="Proteomes" id="UP000314294">
    <property type="component" value="Unassembled WGS sequence"/>
</dbReference>
<comment type="similarity">
    <text evidence="2">Belongs to the COMM domain-containing protein 1 family.</text>
</comment>
<dbReference type="GO" id="GO:1902306">
    <property type="term" value="P:negative regulation of sodium ion transmembrane transport"/>
    <property type="evidence" value="ECO:0007669"/>
    <property type="project" value="TreeGrafter"/>
</dbReference>
<dbReference type="AlphaFoldDB" id="A0A4Z2H3Q6"/>
<dbReference type="GO" id="GO:0032434">
    <property type="term" value="P:regulation of proteasomal ubiquitin-dependent protein catabolic process"/>
    <property type="evidence" value="ECO:0007669"/>
    <property type="project" value="TreeGrafter"/>
</dbReference>
<dbReference type="GO" id="GO:2000009">
    <property type="term" value="P:negative regulation of protein localization to cell surface"/>
    <property type="evidence" value="ECO:0007669"/>
    <property type="project" value="TreeGrafter"/>
</dbReference>
<evidence type="ECO:0000259" key="3">
    <source>
        <dbReference type="PROSITE" id="PS51269"/>
    </source>
</evidence>
<dbReference type="GO" id="GO:0031398">
    <property type="term" value="P:positive regulation of protein ubiquitination"/>
    <property type="evidence" value="ECO:0007669"/>
    <property type="project" value="TreeGrafter"/>
</dbReference>
<dbReference type="PANTHER" id="PTHR21199:SF1">
    <property type="entry name" value="COMM DOMAIN-CONTAINING PROTEIN 1"/>
    <property type="match status" value="1"/>
</dbReference>
<dbReference type="GO" id="GO:0005768">
    <property type="term" value="C:endosome"/>
    <property type="evidence" value="ECO:0007669"/>
    <property type="project" value="TreeGrafter"/>
</dbReference>
<evidence type="ECO:0000313" key="4">
    <source>
        <dbReference type="EMBL" id="TNN60446.1"/>
    </source>
</evidence>
<evidence type="ECO:0000256" key="2">
    <source>
        <dbReference type="ARBA" id="ARBA00093455"/>
    </source>
</evidence>
<sequence length="181" mass="19636">MPCGDGLHVTRCFRVHVTEKRNMADVDAAKALGGLLSGIAQRVYHNNEASIAAADMDPAQLEAFLTAQTRRQGGGGVTAEQAAALSRFWKGQRVRVRESLLAQSRWEPGLRGLSWRVDLQTAASRGGADHGGPVALVELELGRAGQDSDFVCLEFDELKVNQLLKKMADVQESVDRIAPRT</sequence>
<feature type="domain" description="COMM" evidence="3">
    <location>
        <begin position="109"/>
        <end position="178"/>
    </location>
</feature>
<dbReference type="Pfam" id="PF17221">
    <property type="entry name" value="COMMD1_N"/>
    <property type="match status" value="1"/>
</dbReference>
<dbReference type="PROSITE" id="PS51269">
    <property type="entry name" value="COMM"/>
    <property type="match status" value="1"/>
</dbReference>
<dbReference type="GO" id="GO:0055070">
    <property type="term" value="P:copper ion homeostasis"/>
    <property type="evidence" value="ECO:0007669"/>
    <property type="project" value="InterPro"/>
</dbReference>
<dbReference type="Pfam" id="PF07258">
    <property type="entry name" value="COMM_domain"/>
    <property type="match status" value="1"/>
</dbReference>
<dbReference type="InterPro" id="IPR033776">
    <property type="entry name" value="COMMD1_N"/>
</dbReference>
<evidence type="ECO:0000256" key="1">
    <source>
        <dbReference type="ARBA" id="ARBA00016551"/>
    </source>
</evidence>
<gene>
    <name evidence="4" type="primary">COMMD1</name>
    <name evidence="4" type="ORF">EYF80_029297</name>
</gene>
<dbReference type="PANTHER" id="PTHR21199">
    <property type="entry name" value="COMM DOMAIN-CONTAINING PROTEIN 1"/>
    <property type="match status" value="1"/>
</dbReference>
<accession>A0A4Z2H3Q6</accession>
<protein>
    <recommendedName>
        <fullName evidence="1">COMM domain-containing protein 1</fullName>
    </recommendedName>
</protein>
<name>A0A4Z2H3Q6_9TELE</name>
<keyword evidence="5" id="KW-1185">Reference proteome</keyword>
<dbReference type="InterPro" id="IPR037351">
    <property type="entry name" value="Murr1"/>
</dbReference>